<keyword evidence="2" id="KW-1185">Reference proteome</keyword>
<comment type="caution">
    <text evidence="1">The sequence shown here is derived from an EMBL/GenBank/DDBJ whole genome shotgun (WGS) entry which is preliminary data.</text>
</comment>
<gene>
    <name evidence="1" type="ORF">Nepgr_005324</name>
</gene>
<dbReference type="AlphaFoldDB" id="A0AAD3S320"/>
<dbReference type="EMBL" id="BSYO01000004">
    <property type="protein sequence ID" value="GMH03485.1"/>
    <property type="molecule type" value="Genomic_DNA"/>
</dbReference>
<organism evidence="1 2">
    <name type="scientific">Nepenthes gracilis</name>
    <name type="common">Slender pitcher plant</name>
    <dbReference type="NCBI Taxonomy" id="150966"/>
    <lineage>
        <taxon>Eukaryota</taxon>
        <taxon>Viridiplantae</taxon>
        <taxon>Streptophyta</taxon>
        <taxon>Embryophyta</taxon>
        <taxon>Tracheophyta</taxon>
        <taxon>Spermatophyta</taxon>
        <taxon>Magnoliopsida</taxon>
        <taxon>eudicotyledons</taxon>
        <taxon>Gunneridae</taxon>
        <taxon>Pentapetalae</taxon>
        <taxon>Caryophyllales</taxon>
        <taxon>Nepenthaceae</taxon>
        <taxon>Nepenthes</taxon>
    </lineage>
</organism>
<name>A0AAD3S320_NEPGR</name>
<protein>
    <submittedName>
        <fullName evidence="1">Uncharacterized protein</fullName>
    </submittedName>
</protein>
<evidence type="ECO:0000313" key="1">
    <source>
        <dbReference type="EMBL" id="GMH03485.1"/>
    </source>
</evidence>
<sequence>MMHAPLGILKSDAAAQTVFHGLCCFLDDKSQDVLVLCEGMLCCSTFVCMIDDAVVPHICVPIAELGGLCLMVFMNHLLRNAFYQAADVELQLLGCVRWKPGHALLSCVE</sequence>
<dbReference type="Proteomes" id="UP001279734">
    <property type="component" value="Unassembled WGS sequence"/>
</dbReference>
<proteinExistence type="predicted"/>
<evidence type="ECO:0000313" key="2">
    <source>
        <dbReference type="Proteomes" id="UP001279734"/>
    </source>
</evidence>
<accession>A0AAD3S320</accession>
<reference evidence="1" key="1">
    <citation type="submission" date="2023-05" db="EMBL/GenBank/DDBJ databases">
        <title>Nepenthes gracilis genome sequencing.</title>
        <authorList>
            <person name="Fukushima K."/>
        </authorList>
    </citation>
    <scope>NUCLEOTIDE SEQUENCE</scope>
    <source>
        <strain evidence="1">SING2019-196</strain>
    </source>
</reference>